<dbReference type="InterPro" id="IPR027385">
    <property type="entry name" value="Beta-barrel_OMP"/>
</dbReference>
<dbReference type="Proteomes" id="UP000829647">
    <property type="component" value="Chromosome"/>
</dbReference>
<dbReference type="InterPro" id="IPR036709">
    <property type="entry name" value="Autotransporte_beta_dom_sf"/>
</dbReference>
<protein>
    <submittedName>
        <fullName evidence="4">Porin family protein</fullName>
    </submittedName>
</protein>
<sequence>MKKILLLGLSSTLMGAAFAQTEKSSTYLGANVGNLSYRNDGGSNELAVNVYPTAGIFLADNLLLGTGVQVGYERLSFDNSSQKYRGYTTTLGLLPFVRYYLPGTGSHRFFGQAQGGVVWTRSQVTIDYSTGENDERKAKNHNSAFGAALGYNYFLTPGAALEITAGYQRNTNGPERTIGLLDIRAGFAVFLRGKQAAITAQ</sequence>
<reference evidence="4 5" key="1">
    <citation type="submission" date="2022-04" db="EMBL/GenBank/DDBJ databases">
        <title>Hymenobacter sp. isolated from the air.</title>
        <authorList>
            <person name="Won M."/>
            <person name="Lee C.-M."/>
            <person name="Woen H.-Y."/>
            <person name="Kwon S.-W."/>
        </authorList>
    </citation>
    <scope>NUCLEOTIDE SEQUENCE [LARGE SCALE GENOMIC DNA]</scope>
    <source>
        <strain evidence="5">5516 S-25</strain>
    </source>
</reference>
<keyword evidence="5" id="KW-1185">Reference proteome</keyword>
<feature type="domain" description="Outer membrane protein beta-barrel" evidence="3">
    <location>
        <begin position="7"/>
        <end position="169"/>
    </location>
</feature>
<evidence type="ECO:0000313" key="5">
    <source>
        <dbReference type="Proteomes" id="UP000829647"/>
    </source>
</evidence>
<gene>
    <name evidence="4" type="ORF">MWH26_19240</name>
</gene>
<name>A0ABY4J900_9BACT</name>
<accession>A0ABY4J900</accession>
<dbReference type="RefSeq" id="WP_244694506.1">
    <property type="nucleotide sequence ID" value="NZ_CP095848.1"/>
</dbReference>
<dbReference type="SUPFAM" id="SSF103515">
    <property type="entry name" value="Autotransporter"/>
    <property type="match status" value="1"/>
</dbReference>
<keyword evidence="1 2" id="KW-0732">Signal</keyword>
<evidence type="ECO:0000256" key="1">
    <source>
        <dbReference type="ARBA" id="ARBA00022729"/>
    </source>
</evidence>
<evidence type="ECO:0000313" key="4">
    <source>
        <dbReference type="EMBL" id="UPL49300.1"/>
    </source>
</evidence>
<feature type="chain" id="PRO_5046210693" evidence="2">
    <location>
        <begin position="20"/>
        <end position="201"/>
    </location>
</feature>
<feature type="signal peptide" evidence="2">
    <location>
        <begin position="1"/>
        <end position="19"/>
    </location>
</feature>
<evidence type="ECO:0000259" key="3">
    <source>
        <dbReference type="Pfam" id="PF13505"/>
    </source>
</evidence>
<dbReference type="EMBL" id="CP095848">
    <property type="protein sequence ID" value="UPL49300.1"/>
    <property type="molecule type" value="Genomic_DNA"/>
</dbReference>
<evidence type="ECO:0000256" key="2">
    <source>
        <dbReference type="SAM" id="SignalP"/>
    </source>
</evidence>
<dbReference type="Pfam" id="PF13505">
    <property type="entry name" value="OMP_b-brl"/>
    <property type="match status" value="1"/>
</dbReference>
<proteinExistence type="predicted"/>
<organism evidence="4 5">
    <name type="scientific">Hymenobacter sublimis</name>
    <dbReference type="NCBI Taxonomy" id="2933777"/>
    <lineage>
        <taxon>Bacteria</taxon>
        <taxon>Pseudomonadati</taxon>
        <taxon>Bacteroidota</taxon>
        <taxon>Cytophagia</taxon>
        <taxon>Cytophagales</taxon>
        <taxon>Hymenobacteraceae</taxon>
        <taxon>Hymenobacter</taxon>
    </lineage>
</organism>